<comment type="function">
    <text evidence="7">Involved in phosphonate degradation.</text>
</comment>
<dbReference type="Proteomes" id="UP000003947">
    <property type="component" value="Unassembled WGS sequence"/>
</dbReference>
<dbReference type="GO" id="GO:0019700">
    <property type="term" value="P:organic phosphonate catabolic process"/>
    <property type="evidence" value="ECO:0007669"/>
    <property type="project" value="InterPro"/>
</dbReference>
<accession>I4Z4X3</accession>
<evidence type="ECO:0000256" key="9">
    <source>
        <dbReference type="PIRSR" id="PIRSR000524-50"/>
    </source>
</evidence>
<dbReference type="InterPro" id="IPR024169">
    <property type="entry name" value="SP_NH2Trfase/AEP_transaminase"/>
</dbReference>
<keyword evidence="3 7" id="KW-0808">Transferase</keyword>
<comment type="similarity">
    <text evidence="7">Belongs to the class-V pyridoxal-phosphate-dependent aminotransferase family. PhnW subfamily.</text>
</comment>
<dbReference type="EMBL" id="JH660633">
    <property type="protein sequence ID" value="EIM31265.1"/>
    <property type="molecule type" value="Genomic_DNA"/>
</dbReference>
<evidence type="ECO:0000313" key="12">
    <source>
        <dbReference type="Proteomes" id="UP000003947"/>
    </source>
</evidence>
<dbReference type="HAMAP" id="MF_01376">
    <property type="entry name" value="PhnW_aminotrans_5"/>
    <property type="match status" value="1"/>
</dbReference>
<keyword evidence="4 7" id="KW-0663">Pyridoxal phosphate</keyword>
<evidence type="ECO:0000256" key="7">
    <source>
        <dbReference type="HAMAP-Rule" id="MF_01376"/>
    </source>
</evidence>
<dbReference type="GO" id="GO:0047304">
    <property type="term" value="F:2-aminoethylphosphonate-pyruvate transaminase activity"/>
    <property type="evidence" value="ECO:0007669"/>
    <property type="project" value="UniProtKB-UniRule"/>
</dbReference>
<dbReference type="OrthoDB" id="9766472at2"/>
<evidence type="ECO:0000256" key="5">
    <source>
        <dbReference type="ARBA" id="ARBA00023317"/>
    </source>
</evidence>
<dbReference type="InterPro" id="IPR015422">
    <property type="entry name" value="PyrdxlP-dep_Trfase_small"/>
</dbReference>
<dbReference type="EC" id="2.6.1.37" evidence="7"/>
<dbReference type="PATRIC" id="fig|864069.3.peg.274"/>
<feature type="modified residue" description="N6-(pyridoxal phosphate)lysine" evidence="7 9">
    <location>
        <position position="191"/>
    </location>
</feature>
<evidence type="ECO:0000313" key="11">
    <source>
        <dbReference type="EMBL" id="EIM31265.1"/>
    </source>
</evidence>
<protein>
    <recommendedName>
        <fullName evidence="7">2-aminoethylphosphonate--pyruvate transaminase</fullName>
        <ecNumber evidence="7">2.6.1.37</ecNumber>
    </recommendedName>
    <alternativeName>
        <fullName evidence="7">2-aminoethylphosphonate aminotransferase</fullName>
    </alternativeName>
    <alternativeName>
        <fullName evidence="7">AEP transaminase</fullName>
        <shortName evidence="7">AEPT</shortName>
    </alternativeName>
</protein>
<evidence type="ECO:0000256" key="3">
    <source>
        <dbReference type="ARBA" id="ARBA00022679"/>
    </source>
</evidence>
<dbReference type="PANTHER" id="PTHR42778:SF1">
    <property type="entry name" value="2-AMINOETHYLPHOSPHONATE--PYRUVATE TRANSAMINASE"/>
    <property type="match status" value="1"/>
</dbReference>
<comment type="catalytic activity">
    <reaction evidence="6 7">
        <text>(2-aminoethyl)phosphonate + pyruvate = phosphonoacetaldehyde + L-alanine</text>
        <dbReference type="Rhea" id="RHEA:17021"/>
        <dbReference type="ChEBI" id="CHEBI:15361"/>
        <dbReference type="ChEBI" id="CHEBI:57418"/>
        <dbReference type="ChEBI" id="CHEBI:57972"/>
        <dbReference type="ChEBI" id="CHEBI:58383"/>
        <dbReference type="EC" id="2.6.1.37"/>
    </reaction>
</comment>
<dbReference type="InterPro" id="IPR015424">
    <property type="entry name" value="PyrdxlP-dep_Trfase"/>
</dbReference>
<dbReference type="eggNOG" id="COG0075">
    <property type="taxonomic scope" value="Bacteria"/>
</dbReference>
<keyword evidence="2 7" id="KW-0032">Aminotransferase</keyword>
<evidence type="ECO:0000256" key="2">
    <source>
        <dbReference type="ARBA" id="ARBA00022576"/>
    </source>
</evidence>
<keyword evidence="12" id="KW-1185">Reference proteome</keyword>
<evidence type="ECO:0000259" key="10">
    <source>
        <dbReference type="Pfam" id="PF00266"/>
    </source>
</evidence>
<dbReference type="NCBIfam" id="NF010006">
    <property type="entry name" value="PRK13479.1"/>
    <property type="match status" value="1"/>
</dbReference>
<dbReference type="Gene3D" id="3.90.1150.10">
    <property type="entry name" value="Aspartate Aminotransferase, domain 1"/>
    <property type="match status" value="1"/>
</dbReference>
<feature type="binding site" evidence="8">
    <location>
        <position position="337"/>
    </location>
    <ligand>
        <name>substrate</name>
    </ligand>
</feature>
<comment type="subunit">
    <text evidence="7">Homodimer.</text>
</comment>
<evidence type="ECO:0000256" key="4">
    <source>
        <dbReference type="ARBA" id="ARBA00022898"/>
    </source>
</evidence>
<dbReference type="Pfam" id="PF00266">
    <property type="entry name" value="Aminotran_5"/>
    <property type="match status" value="1"/>
</dbReference>
<keyword evidence="5 7" id="KW-0670">Pyruvate</keyword>
<dbReference type="SUPFAM" id="SSF53383">
    <property type="entry name" value="PLP-dependent transferases"/>
    <property type="match status" value="1"/>
</dbReference>
<reference evidence="11 12" key="1">
    <citation type="submission" date="2012-02" db="EMBL/GenBank/DDBJ databases">
        <title>Improved High-Quality Draft sequence of Microvirga sp. WSM3557.</title>
        <authorList>
            <consortium name="US DOE Joint Genome Institute"/>
            <person name="Lucas S."/>
            <person name="Han J."/>
            <person name="Lapidus A."/>
            <person name="Cheng J.-F."/>
            <person name="Goodwin L."/>
            <person name="Pitluck S."/>
            <person name="Peters L."/>
            <person name="Zhang X."/>
            <person name="Detter J.C."/>
            <person name="Han C."/>
            <person name="Tapia R."/>
            <person name="Land M."/>
            <person name="Hauser L."/>
            <person name="Kyrpides N."/>
            <person name="Ivanova N."/>
            <person name="Pagani I."/>
            <person name="Brau L."/>
            <person name="Yates R."/>
            <person name="O'Hara G."/>
            <person name="Rui T."/>
            <person name="Howieson J."/>
            <person name="Reeve W."/>
            <person name="Woyke T."/>
        </authorList>
    </citation>
    <scope>NUCLEOTIDE SEQUENCE [LARGE SCALE GENOMIC DNA]</scope>
    <source>
        <strain evidence="11 12">WSM3557</strain>
    </source>
</reference>
<evidence type="ECO:0000256" key="1">
    <source>
        <dbReference type="ARBA" id="ARBA00001933"/>
    </source>
</evidence>
<evidence type="ECO:0000256" key="8">
    <source>
        <dbReference type="PIRSR" id="PIRSR000524-1"/>
    </source>
</evidence>
<dbReference type="PANTHER" id="PTHR42778">
    <property type="entry name" value="2-AMINOETHYLPHOSPHONATE--PYRUVATE TRANSAMINASE"/>
    <property type="match status" value="1"/>
</dbReference>
<dbReference type="AlphaFoldDB" id="I4Z4X3"/>
<dbReference type="InterPro" id="IPR000192">
    <property type="entry name" value="Aminotrans_V_dom"/>
</dbReference>
<evidence type="ECO:0000256" key="6">
    <source>
        <dbReference type="ARBA" id="ARBA00049460"/>
    </source>
</evidence>
<name>I4Z4X3_9HYPH</name>
<proteinExistence type="inferred from homology"/>
<dbReference type="InterPro" id="IPR012703">
    <property type="entry name" value="NH2EtPonate_pyrv_transaminase"/>
</dbReference>
<dbReference type="InterPro" id="IPR015421">
    <property type="entry name" value="PyrdxlP-dep_Trfase_major"/>
</dbReference>
<dbReference type="HOGENOM" id="CLU_027686_3_1_5"/>
<dbReference type="STRING" id="864069.MicloDRAFT_00002550"/>
<dbReference type="Gene3D" id="3.40.640.10">
    <property type="entry name" value="Type I PLP-dependent aspartate aminotransferase-like (Major domain)"/>
    <property type="match status" value="1"/>
</dbReference>
<sequence precursor="true">MHETCLFTPGPLSLSFDVKAAMKVDLGSRDEAFKQVTQRVRERLLFVSGGQTTHSAIPIQGSGTFAMEASLTTFLGQDDKALVCVNGLYGERIATILAKIGIAFQVVRFSDAAPVDLTVVERTISQDKGFTHLCIVHCETTTGLVNPLHDLVEIGRRHGMVTIVDAMSSFGGLRLEDDIGGIDILVSSGNKCIEAPAGVAFAIVSNQLLNLGKSYARSYCLDILDQWRSFEEHREWRTTPPTHVVQAFDKALEGLIEEGISARNARYSGVRGKLLFGLRPLGFRTVIPPEYQSPICLAFCSAELVPDEASFAAYYRALADNRIYIYAKFHEATTTFRIGCIGQIRDSWIDQLLAVTTKHFRISPSIRRIGKLQEHRNAEEE</sequence>
<feature type="domain" description="Aminotransferase class V" evidence="10">
    <location>
        <begin position="28"/>
        <end position="289"/>
    </location>
</feature>
<organism evidence="11 12">
    <name type="scientific">Microvirga lotononidis</name>
    <dbReference type="NCBI Taxonomy" id="864069"/>
    <lineage>
        <taxon>Bacteria</taxon>
        <taxon>Pseudomonadati</taxon>
        <taxon>Pseudomonadota</taxon>
        <taxon>Alphaproteobacteria</taxon>
        <taxon>Hyphomicrobiales</taxon>
        <taxon>Methylobacteriaceae</taxon>
        <taxon>Microvirga</taxon>
    </lineage>
</organism>
<gene>
    <name evidence="7" type="primary">phnW</name>
    <name evidence="11" type="ORF">MicloDRAFT_00002550</name>
</gene>
<dbReference type="PIRSF" id="PIRSF000524">
    <property type="entry name" value="SPT"/>
    <property type="match status" value="1"/>
</dbReference>
<comment type="cofactor">
    <cofactor evidence="1 7 9">
        <name>pyridoxal 5'-phosphate</name>
        <dbReference type="ChEBI" id="CHEBI:597326"/>
    </cofactor>
</comment>